<dbReference type="AlphaFoldDB" id="A0A143WSH9"/>
<gene>
    <name evidence="1" type="ORF">MHIR_DE00229</name>
</gene>
<dbReference type="KEGG" id="den:MHIR_DE00229"/>
<sequence length="37" mass="4539">MEIFRDYIMLNLPDPYRVNQDIYELSEWKEATRKSSS</sequence>
<reference evidence="2" key="1">
    <citation type="submission" date="2016-01" db="EMBL/GenBank/DDBJ databases">
        <authorList>
            <person name="Husnik F."/>
        </authorList>
    </citation>
    <scope>NUCLEOTIDE SEQUENCE [LARGE SCALE GENOMIC DNA]</scope>
</reference>
<protein>
    <submittedName>
        <fullName evidence="1">Uncharacterized protein</fullName>
    </submittedName>
</protein>
<evidence type="ECO:0000313" key="1">
    <source>
        <dbReference type="EMBL" id="CUX96551.1"/>
    </source>
</evidence>
<name>A0A143WSH9_9ENTR</name>
<organism evidence="1 2">
    <name type="scientific">Candidatus Doolittlea endobia</name>
    <dbReference type="NCBI Taxonomy" id="1778262"/>
    <lineage>
        <taxon>Bacteria</taxon>
        <taxon>Pseudomonadati</taxon>
        <taxon>Pseudomonadota</taxon>
        <taxon>Gammaproteobacteria</taxon>
        <taxon>Enterobacterales</taxon>
        <taxon>Enterobacteriaceae</taxon>
        <taxon>Candidatus Doolittlea</taxon>
    </lineage>
</organism>
<dbReference type="EMBL" id="LN999833">
    <property type="protein sequence ID" value="CUX96551.1"/>
    <property type="molecule type" value="Genomic_DNA"/>
</dbReference>
<dbReference type="Proteomes" id="UP000095322">
    <property type="component" value="Chromosome I"/>
</dbReference>
<evidence type="ECO:0000313" key="2">
    <source>
        <dbReference type="Proteomes" id="UP000095322"/>
    </source>
</evidence>
<keyword evidence="2" id="KW-1185">Reference proteome</keyword>
<proteinExistence type="predicted"/>
<accession>A0A143WSH9</accession>